<dbReference type="Pfam" id="PF01644">
    <property type="entry name" value="Chitin_synth_1"/>
    <property type="match status" value="1"/>
</dbReference>
<evidence type="ECO:0000256" key="1">
    <source>
        <dbReference type="ARBA" id="ARBA00004651"/>
    </source>
</evidence>
<feature type="transmembrane region" description="Helical" evidence="11">
    <location>
        <begin position="1105"/>
        <end position="1123"/>
    </location>
</feature>
<feature type="region of interest" description="Disordered" evidence="10">
    <location>
        <begin position="1"/>
        <end position="36"/>
    </location>
</feature>
<gene>
    <name evidence="13" type="ORF">RNJ44_04327</name>
</gene>
<accession>A0ABR4NUY6</accession>
<dbReference type="InterPro" id="IPR029044">
    <property type="entry name" value="Nucleotide-diphossugar_trans"/>
</dbReference>
<evidence type="ECO:0000256" key="9">
    <source>
        <dbReference type="ARBA" id="ARBA00023316"/>
    </source>
</evidence>
<evidence type="ECO:0000259" key="12">
    <source>
        <dbReference type="Pfam" id="PF08407"/>
    </source>
</evidence>
<dbReference type="PANTHER" id="PTHR22914:SF9">
    <property type="entry name" value="CHITIN SYNTHASE 1"/>
    <property type="match status" value="1"/>
</dbReference>
<comment type="caution">
    <text evidence="13">The sequence shown here is derived from an EMBL/GenBank/DDBJ whole genome shotgun (WGS) entry which is preliminary data.</text>
</comment>
<evidence type="ECO:0000313" key="14">
    <source>
        <dbReference type="Proteomes" id="UP001623330"/>
    </source>
</evidence>
<evidence type="ECO:0000313" key="13">
    <source>
        <dbReference type="EMBL" id="KAL3232411.1"/>
    </source>
</evidence>
<evidence type="ECO:0000256" key="2">
    <source>
        <dbReference type="ARBA" id="ARBA00012543"/>
    </source>
</evidence>
<name>A0ABR4NUY6_9SACH</name>
<keyword evidence="8 11" id="KW-0472">Membrane</keyword>
<protein>
    <recommendedName>
        <fullName evidence="2">chitin synthase</fullName>
        <ecNumber evidence="2">2.4.1.16</ecNumber>
    </recommendedName>
</protein>
<evidence type="ECO:0000256" key="5">
    <source>
        <dbReference type="ARBA" id="ARBA00022679"/>
    </source>
</evidence>
<dbReference type="PANTHER" id="PTHR22914">
    <property type="entry name" value="CHITIN SYNTHASE"/>
    <property type="match status" value="1"/>
</dbReference>
<dbReference type="Pfam" id="PF08407">
    <property type="entry name" value="Chitin_synth_1N"/>
    <property type="match status" value="1"/>
</dbReference>
<keyword evidence="3" id="KW-1003">Cell membrane</keyword>
<keyword evidence="4" id="KW-0328">Glycosyltransferase</keyword>
<dbReference type="InterPro" id="IPR013616">
    <property type="entry name" value="Chitin_synth_N"/>
</dbReference>
<organism evidence="13 14">
    <name type="scientific">Nakaseomyces bracarensis</name>
    <dbReference type="NCBI Taxonomy" id="273131"/>
    <lineage>
        <taxon>Eukaryota</taxon>
        <taxon>Fungi</taxon>
        <taxon>Dikarya</taxon>
        <taxon>Ascomycota</taxon>
        <taxon>Saccharomycotina</taxon>
        <taxon>Saccharomycetes</taxon>
        <taxon>Saccharomycetales</taxon>
        <taxon>Saccharomycetaceae</taxon>
        <taxon>Nakaseomyces</taxon>
    </lineage>
</organism>
<reference evidence="13 14" key="1">
    <citation type="submission" date="2024-05" db="EMBL/GenBank/DDBJ databases">
        <title>Long read based assembly of the Candida bracarensis genome reveals expanded adhesin content.</title>
        <authorList>
            <person name="Marcet-Houben M."/>
            <person name="Ksiezopolska E."/>
            <person name="Gabaldon T."/>
        </authorList>
    </citation>
    <scope>NUCLEOTIDE SEQUENCE [LARGE SCALE GENOMIC DNA]</scope>
    <source>
        <strain evidence="13 14">CBM6</strain>
    </source>
</reference>
<keyword evidence="7 11" id="KW-1133">Transmembrane helix</keyword>
<feature type="domain" description="Chitin synthase N-terminal" evidence="12">
    <location>
        <begin position="438"/>
        <end position="511"/>
    </location>
</feature>
<proteinExistence type="predicted"/>
<feature type="transmembrane region" description="Helical" evidence="11">
    <location>
        <begin position="929"/>
        <end position="951"/>
    </location>
</feature>
<feature type="transmembrane region" description="Helical" evidence="11">
    <location>
        <begin position="856"/>
        <end position="884"/>
    </location>
</feature>
<evidence type="ECO:0000256" key="8">
    <source>
        <dbReference type="ARBA" id="ARBA00023136"/>
    </source>
</evidence>
<keyword evidence="14" id="KW-1185">Reference proteome</keyword>
<keyword evidence="5" id="KW-0808">Transferase</keyword>
<keyword evidence="9" id="KW-0961">Cell wall biogenesis/degradation</keyword>
<dbReference type="EC" id="2.4.1.16" evidence="2"/>
<evidence type="ECO:0000256" key="11">
    <source>
        <dbReference type="SAM" id="Phobius"/>
    </source>
</evidence>
<dbReference type="InterPro" id="IPR004835">
    <property type="entry name" value="Chitin_synth"/>
</dbReference>
<feature type="transmembrane region" description="Helical" evidence="11">
    <location>
        <begin position="1157"/>
        <end position="1182"/>
    </location>
</feature>
<dbReference type="EMBL" id="JBEVYD010000005">
    <property type="protein sequence ID" value="KAL3232411.1"/>
    <property type="molecule type" value="Genomic_DNA"/>
</dbReference>
<evidence type="ECO:0000256" key="3">
    <source>
        <dbReference type="ARBA" id="ARBA00022475"/>
    </source>
</evidence>
<evidence type="ECO:0000256" key="6">
    <source>
        <dbReference type="ARBA" id="ARBA00022692"/>
    </source>
</evidence>
<dbReference type="Proteomes" id="UP001623330">
    <property type="component" value="Unassembled WGS sequence"/>
</dbReference>
<feature type="transmembrane region" description="Helical" evidence="11">
    <location>
        <begin position="896"/>
        <end position="917"/>
    </location>
</feature>
<evidence type="ECO:0000256" key="4">
    <source>
        <dbReference type="ARBA" id="ARBA00022676"/>
    </source>
</evidence>
<feature type="transmembrane region" description="Helical" evidence="11">
    <location>
        <begin position="979"/>
        <end position="998"/>
    </location>
</feature>
<dbReference type="SUPFAM" id="SSF53448">
    <property type="entry name" value="Nucleotide-diphospho-sugar transferases"/>
    <property type="match status" value="1"/>
</dbReference>
<evidence type="ECO:0000256" key="7">
    <source>
        <dbReference type="ARBA" id="ARBA00022989"/>
    </source>
</evidence>
<evidence type="ECO:0000256" key="10">
    <source>
        <dbReference type="SAM" id="MobiDB-lite"/>
    </source>
</evidence>
<dbReference type="CDD" id="cd04190">
    <property type="entry name" value="Chitin_synth_C"/>
    <property type="match status" value="1"/>
</dbReference>
<comment type="subcellular location">
    <subcellularLocation>
        <location evidence="1">Cell membrane</location>
        <topology evidence="1">Multi-pass membrane protein</topology>
    </subcellularLocation>
</comment>
<keyword evidence="6 11" id="KW-0812">Transmembrane</keyword>
<sequence length="1192" mass="137187">MSYHNNNYGYGSNGYNQNQNNQYNNRNQSQNYHNNNYQQGNQMYNDNRHHPYMTDAIEEEPEEGYEMQHVDVADAHHAQNLEQRHDNNHQNIPVPVPVDHGYEGVSTMTSDPIYSSFINTNSRNRPAPPQQYYNNVFVNNHMRHESDGQSELETPTTMAPSINVIQHTPELIHGNTSNSILASYSSTNNLHYFNEDDYYYNNNIIRTEDDINNSDKGPHLGLPANSATHLVSDEPSIISNSEDTRPILTAPVDESYGHHNISNQEQNQNNYHAYEYNSPQYDQNQSHHPYYNNTGQLAGDVENTWVDPNGDDYQINSYLGRNGEMIDPYEVDDSQVGYQRSNNLLSVDYPRNKKIESSTTNKEIMDEGYGYGDEDEGDLSSGSIISGYEHGDLADGDTNTIDKLRSSNTSYSSVGSRDMLISQDDGSRRNIPKRAGTQVRKFKLWRGNFVFDSPISKTLLNQYQGTIDKTNTLSNEFKFMRYQAVTCEPNMMAQENFTVRQLRYLTPRTTELLIVITMYNEDHILLGRTLKGVMDNIKHMVKKTRSSTWGPDAWKKIVVCIVSDGRAKINEKSLALLSSLGCYQDGFAKDEINDKKVVTHVYEHTTMMNVTDVTDDHVELSCNQSTVPIQMLFCLKEQNQKKINSHRWAFEGFAELLQPNIVTLLDAGTMPGKDSIYELWREFRNPHVGGACGEIRTDLGKKFSNLINPLVASQNFEYKMSNILDKTTESNFGFITVLPGAFSAYRLEAVRGLPLQKYFYGESMEHEEKFHFFSSNMYLAEDRILCFEVVMKKDASWILKYCRSSYATTDVPERVPEFILQRRRWLNGSFFASVYSFFHFYRIWTSGHNIFRKMFLMIEFVYLFFNTLLSWFSLSSYFLVFRILTLSIALTYKSAFGWLSVVFLWLYGVCVLSTFILSLGNKPKSTELYYVVTFIFFAVLMIYMMFCSIYMSVKSFQDLLKEDHITFSGLITQETFRDMVISLGSTVCLYLLSSIIYLQPWHMFTSFAQYLLLSPSYVNVLNIYAFCNVHDLSWGTKGTASKPLGKINSKEDGTFKMEILVSSSEIQANYEKYKKLLNETPTEEDSKPTLDYEEKKTGYYANVRSLVIIVWVMTNFAICAVVLETGGIGEYLIMKQENKNHTDIAPPRPLLSNKASVYFAVILWLVALSAVIRFFGCCIYMVSRFFKRLRHW</sequence>